<name>A0A1U8AG87_NELNU</name>
<sequence length="211" mass="23345">MAEKDQTNPLAPAVGPAKSDEESASLRSKEELRHKRNIKCFVYILAFAVFQTIIILVFALTVLKIKTPSVRMTSVTVENLSFSNNASFTMKLIGEVAVKNKNFGHFKFDNSTVTVSYQGTTVGQALVPKARAKARKTTRMNVTMEVNSEQLSGNSNLRNDIDSGTLILDSYAKLSGKVHLMKVMKKRKTAEMNCTITLNFGSKSIQGWNCD</sequence>
<dbReference type="InterPro" id="IPR004864">
    <property type="entry name" value="LEA_2"/>
</dbReference>
<dbReference type="Proteomes" id="UP000189703">
    <property type="component" value="Unplaced"/>
</dbReference>
<gene>
    <name evidence="2" type="primary">LOC104600248</name>
</gene>
<dbReference type="eggNOG" id="ENOG502S0B5">
    <property type="taxonomic scope" value="Eukaryota"/>
</dbReference>
<keyword evidence="1" id="KW-1185">Reference proteome</keyword>
<organism evidence="1 2">
    <name type="scientific">Nelumbo nucifera</name>
    <name type="common">Sacred lotus</name>
    <dbReference type="NCBI Taxonomy" id="4432"/>
    <lineage>
        <taxon>Eukaryota</taxon>
        <taxon>Viridiplantae</taxon>
        <taxon>Streptophyta</taxon>
        <taxon>Embryophyta</taxon>
        <taxon>Tracheophyta</taxon>
        <taxon>Spermatophyta</taxon>
        <taxon>Magnoliopsida</taxon>
        <taxon>Proteales</taxon>
        <taxon>Nelumbonaceae</taxon>
        <taxon>Nelumbo</taxon>
    </lineage>
</organism>
<reference evidence="2" key="1">
    <citation type="submission" date="2025-08" db="UniProtKB">
        <authorList>
            <consortium name="RefSeq"/>
        </authorList>
    </citation>
    <scope>IDENTIFICATION</scope>
</reference>
<dbReference type="OrthoDB" id="1894389at2759"/>
<accession>A0A1U8AG87</accession>
<dbReference type="AlphaFoldDB" id="A0A1U8AG87"/>
<dbReference type="SUPFAM" id="SSF117070">
    <property type="entry name" value="LEA14-like"/>
    <property type="match status" value="1"/>
</dbReference>
<dbReference type="Pfam" id="PF03168">
    <property type="entry name" value="LEA_2"/>
    <property type="match status" value="1"/>
</dbReference>
<dbReference type="OMA" id="VQDINCR"/>
<protein>
    <submittedName>
        <fullName evidence="2">Late embryogenesis abundant protein At1g64065</fullName>
    </submittedName>
</protein>
<dbReference type="GeneID" id="104600248"/>
<dbReference type="PANTHER" id="PTHR31852">
    <property type="entry name" value="LATE EMBRYOGENESIS ABUNDANT (LEA) HYDROXYPROLINE-RICH GLYCOPROTEIN FAMILY"/>
    <property type="match status" value="1"/>
</dbReference>
<dbReference type="KEGG" id="nnu:104600248"/>
<dbReference type="Gene3D" id="2.60.40.1820">
    <property type="match status" value="1"/>
</dbReference>
<evidence type="ECO:0000313" key="1">
    <source>
        <dbReference type="Proteomes" id="UP000189703"/>
    </source>
</evidence>
<evidence type="ECO:0000313" key="2">
    <source>
        <dbReference type="RefSeq" id="XP_010261403.1"/>
    </source>
</evidence>
<dbReference type="RefSeq" id="XP_010261403.1">
    <property type="nucleotide sequence ID" value="XM_010263101.2"/>
</dbReference>
<dbReference type="InterPro" id="IPR055301">
    <property type="entry name" value="Lea14-like_2"/>
</dbReference>
<proteinExistence type="predicted"/>